<evidence type="ECO:0000313" key="10">
    <source>
        <dbReference type="Proteomes" id="UP000004836"/>
    </source>
</evidence>
<dbReference type="InterPro" id="IPR027417">
    <property type="entry name" value="P-loop_NTPase"/>
</dbReference>
<evidence type="ECO:0000256" key="4">
    <source>
        <dbReference type="ARBA" id="ARBA00023015"/>
    </source>
</evidence>
<dbReference type="GO" id="GO:0005524">
    <property type="term" value="F:ATP binding"/>
    <property type="evidence" value="ECO:0007669"/>
    <property type="project" value="UniProtKB-KW"/>
</dbReference>
<dbReference type="PROSITE" id="PS00675">
    <property type="entry name" value="SIGMA54_INTERACT_1"/>
    <property type="match status" value="1"/>
</dbReference>
<dbReference type="AlphaFoldDB" id="J9DHH6"/>
<dbReference type="InterPro" id="IPR025944">
    <property type="entry name" value="Sigma_54_int_dom_CS"/>
</dbReference>
<protein>
    <recommendedName>
        <fullName evidence="8">Sigma-54 factor interaction domain-containing protein</fullName>
    </recommendedName>
</protein>
<dbReference type="Gene3D" id="1.10.8.60">
    <property type="match status" value="1"/>
</dbReference>
<dbReference type="PROSITE" id="PS00688">
    <property type="entry name" value="SIGMA54_INTERACT_3"/>
    <property type="match status" value="1"/>
</dbReference>
<keyword evidence="3" id="KW-0902">Two-component regulatory system</keyword>
<keyword evidence="7" id="KW-0804">Transcription</keyword>
<dbReference type="EMBL" id="ALYF01000003">
    <property type="protein sequence ID" value="EJW21523.1"/>
    <property type="molecule type" value="Genomic_DNA"/>
</dbReference>
<dbReference type="SMART" id="SM00382">
    <property type="entry name" value="AAA"/>
    <property type="match status" value="1"/>
</dbReference>
<sequence>MAVSTSVDEFIVGQSAATKELRRLVDILAPADSTVLIQGQTGSGKDVVARAIHALSGRKGPLISINCAAIPTELLESELFGHEKGAFTGAETDRKGRFELADQGTLFLDEIGDMNLSLQTKLLRAIENRTIQRVGGSKDIKVNFRLICATHQNLQAYVDEGKFRADLFFRINVFPVQVPTLAERSVDIPDLISSICDAISESQNTKPPLFDETALSELSRYNWPGNVRELRNVLERAIVLFPKKEITGKEVRENLLRLKVPDEAEELEALWEETGNLNAIDLDALISDKPPLPAPTSYQDWFSYFDTIDLRKHLQEVEIVLIEAALRKKEGQITGAAEALKLRRTTLIEKMKKLMIERPTIG</sequence>
<dbReference type="InterPro" id="IPR009057">
    <property type="entry name" value="Homeodomain-like_sf"/>
</dbReference>
<proteinExistence type="predicted"/>
<dbReference type="Gene3D" id="1.10.10.60">
    <property type="entry name" value="Homeodomain-like"/>
    <property type="match status" value="1"/>
</dbReference>
<dbReference type="PRINTS" id="PR01590">
    <property type="entry name" value="HTHFIS"/>
</dbReference>
<dbReference type="Gene3D" id="3.40.50.300">
    <property type="entry name" value="P-loop containing nucleotide triphosphate hydrolases"/>
    <property type="match status" value="1"/>
</dbReference>
<dbReference type="SUPFAM" id="SSF52540">
    <property type="entry name" value="P-loop containing nucleoside triphosphate hydrolases"/>
    <property type="match status" value="1"/>
</dbReference>
<evidence type="ECO:0000313" key="9">
    <source>
        <dbReference type="EMBL" id="EJW21523.1"/>
    </source>
</evidence>
<dbReference type="SUPFAM" id="SSF46689">
    <property type="entry name" value="Homeodomain-like"/>
    <property type="match status" value="1"/>
</dbReference>
<dbReference type="InterPro" id="IPR002197">
    <property type="entry name" value="HTH_Fis"/>
</dbReference>
<dbReference type="GO" id="GO:0043565">
    <property type="term" value="F:sequence-specific DNA binding"/>
    <property type="evidence" value="ECO:0007669"/>
    <property type="project" value="InterPro"/>
</dbReference>
<feature type="domain" description="Sigma-54 factor interaction" evidence="8">
    <location>
        <begin position="11"/>
        <end position="239"/>
    </location>
</feature>
<dbReference type="CDD" id="cd00009">
    <property type="entry name" value="AAA"/>
    <property type="match status" value="1"/>
</dbReference>
<dbReference type="GO" id="GO:0006355">
    <property type="term" value="P:regulation of DNA-templated transcription"/>
    <property type="evidence" value="ECO:0007669"/>
    <property type="project" value="InterPro"/>
</dbReference>
<keyword evidence="10" id="KW-1185">Reference proteome</keyword>
<dbReference type="STRING" id="1220535.IMCC14465_13190"/>
<gene>
    <name evidence="9" type="ORF">IMCC14465_13190</name>
</gene>
<dbReference type="Pfam" id="PF02954">
    <property type="entry name" value="HTH_8"/>
    <property type="match status" value="1"/>
</dbReference>
<dbReference type="OrthoDB" id="9805953at2"/>
<evidence type="ECO:0000256" key="1">
    <source>
        <dbReference type="ARBA" id="ARBA00022741"/>
    </source>
</evidence>
<keyword evidence="4" id="KW-0805">Transcription regulation</keyword>
<dbReference type="Pfam" id="PF25601">
    <property type="entry name" value="AAA_lid_14"/>
    <property type="match status" value="1"/>
</dbReference>
<keyword evidence="5" id="KW-0238">DNA-binding</keyword>
<evidence type="ECO:0000256" key="5">
    <source>
        <dbReference type="ARBA" id="ARBA00023125"/>
    </source>
</evidence>
<dbReference type="InterPro" id="IPR003593">
    <property type="entry name" value="AAA+_ATPase"/>
</dbReference>
<reference evidence="9 10" key="1">
    <citation type="journal article" date="2012" name="J. Bacteriol.">
        <title>Genome Sequence of Strain IMCC14465, Isolated from the East Sea, Belonging to the PS1 Clade of Alphaproteobacteria.</title>
        <authorList>
            <person name="Yang S.J."/>
            <person name="Kang I."/>
            <person name="Cho J.C."/>
        </authorList>
    </citation>
    <scope>NUCLEOTIDE SEQUENCE [LARGE SCALE GENOMIC DNA]</scope>
    <source>
        <strain evidence="9 10">IMCC14465</strain>
    </source>
</reference>
<keyword evidence="6" id="KW-0010">Activator</keyword>
<dbReference type="PROSITE" id="PS50045">
    <property type="entry name" value="SIGMA54_INTERACT_4"/>
    <property type="match status" value="1"/>
</dbReference>
<dbReference type="Proteomes" id="UP000004836">
    <property type="component" value="Unassembled WGS sequence"/>
</dbReference>
<dbReference type="GO" id="GO:0000160">
    <property type="term" value="P:phosphorelay signal transduction system"/>
    <property type="evidence" value="ECO:0007669"/>
    <property type="project" value="UniProtKB-KW"/>
</dbReference>
<comment type="caution">
    <text evidence="9">The sequence shown here is derived from an EMBL/GenBank/DDBJ whole genome shotgun (WGS) entry which is preliminary data.</text>
</comment>
<dbReference type="PANTHER" id="PTHR32071">
    <property type="entry name" value="TRANSCRIPTIONAL REGULATORY PROTEIN"/>
    <property type="match status" value="1"/>
</dbReference>
<keyword evidence="1" id="KW-0547">Nucleotide-binding</keyword>
<evidence type="ECO:0000256" key="3">
    <source>
        <dbReference type="ARBA" id="ARBA00023012"/>
    </source>
</evidence>
<dbReference type="PANTHER" id="PTHR32071:SF117">
    <property type="entry name" value="PTS-DEPENDENT DIHYDROXYACETONE KINASE OPERON REGULATORY PROTEIN-RELATED"/>
    <property type="match status" value="1"/>
</dbReference>
<evidence type="ECO:0000256" key="2">
    <source>
        <dbReference type="ARBA" id="ARBA00022840"/>
    </source>
</evidence>
<dbReference type="InterPro" id="IPR058031">
    <property type="entry name" value="AAA_lid_NorR"/>
</dbReference>
<dbReference type="InterPro" id="IPR002078">
    <property type="entry name" value="Sigma_54_int"/>
</dbReference>
<evidence type="ECO:0000259" key="8">
    <source>
        <dbReference type="PROSITE" id="PS50045"/>
    </source>
</evidence>
<dbReference type="eggNOG" id="COG2204">
    <property type="taxonomic scope" value="Bacteria"/>
</dbReference>
<dbReference type="FunFam" id="3.40.50.300:FF:000006">
    <property type="entry name" value="DNA-binding transcriptional regulator NtrC"/>
    <property type="match status" value="1"/>
</dbReference>
<organism evidence="9 10">
    <name type="scientific">alpha proteobacterium IMCC14465</name>
    <dbReference type="NCBI Taxonomy" id="1220535"/>
    <lineage>
        <taxon>Bacteria</taxon>
        <taxon>Pseudomonadati</taxon>
        <taxon>Pseudomonadota</taxon>
        <taxon>Alphaproteobacteria</taxon>
        <taxon>PS1 clade</taxon>
    </lineage>
</organism>
<name>J9DHH6_9PROT</name>
<evidence type="ECO:0000256" key="6">
    <source>
        <dbReference type="ARBA" id="ARBA00023159"/>
    </source>
</evidence>
<dbReference type="InterPro" id="IPR025662">
    <property type="entry name" value="Sigma_54_int_dom_ATP-bd_1"/>
</dbReference>
<evidence type="ECO:0000256" key="7">
    <source>
        <dbReference type="ARBA" id="ARBA00023163"/>
    </source>
</evidence>
<dbReference type="Pfam" id="PF00158">
    <property type="entry name" value="Sigma54_activat"/>
    <property type="match status" value="1"/>
</dbReference>
<accession>J9DHH6</accession>
<keyword evidence="2" id="KW-0067">ATP-binding</keyword>